<protein>
    <submittedName>
        <fullName evidence="2">Uncharacterized protein</fullName>
    </submittedName>
</protein>
<dbReference type="EMBL" id="QGKY02000164">
    <property type="protein sequence ID" value="KAF2594139.1"/>
    <property type="molecule type" value="Genomic_DNA"/>
</dbReference>
<comment type="caution">
    <text evidence="2">The sequence shown here is derived from an EMBL/GenBank/DDBJ whole genome shotgun (WGS) entry which is preliminary data.</text>
</comment>
<dbReference type="AlphaFoldDB" id="A0A8S9KIR8"/>
<proteinExistence type="predicted"/>
<feature type="region of interest" description="Disordered" evidence="1">
    <location>
        <begin position="173"/>
        <end position="204"/>
    </location>
</feature>
<feature type="region of interest" description="Disordered" evidence="1">
    <location>
        <begin position="91"/>
        <end position="123"/>
    </location>
</feature>
<organism evidence="2">
    <name type="scientific">Brassica cretica</name>
    <name type="common">Mustard</name>
    <dbReference type="NCBI Taxonomy" id="69181"/>
    <lineage>
        <taxon>Eukaryota</taxon>
        <taxon>Viridiplantae</taxon>
        <taxon>Streptophyta</taxon>
        <taxon>Embryophyta</taxon>
        <taxon>Tracheophyta</taxon>
        <taxon>Spermatophyta</taxon>
        <taxon>Magnoliopsida</taxon>
        <taxon>eudicotyledons</taxon>
        <taxon>Gunneridae</taxon>
        <taxon>Pentapetalae</taxon>
        <taxon>rosids</taxon>
        <taxon>malvids</taxon>
        <taxon>Brassicales</taxon>
        <taxon>Brassicaceae</taxon>
        <taxon>Brassiceae</taxon>
        <taxon>Brassica</taxon>
    </lineage>
</organism>
<accession>A0A8S9KIR8</accession>
<sequence>MKLTATNDLFASQPSLHCPCLSSSLPRRHGLHLPINLNRKNNSLSIVALSDSDPPSSTAFSRRAILLAPPFLSAAASLFLKPSLSLASEENSSATVTSPAEPATPPVVTPPPPPPTSVNKEETITSRIYDATAIGEPMAMGKDKKKYQFIEEDNRDPHEFPILLDVTGIPKADETTNNELRSSSEAKRVESGVGDDGISDWRNCRSHFRNGHYRVKQREKVEEKR</sequence>
<evidence type="ECO:0000313" key="2">
    <source>
        <dbReference type="EMBL" id="KAF2594139.1"/>
    </source>
</evidence>
<feature type="compositionally biased region" description="Low complexity" evidence="1">
    <location>
        <begin position="91"/>
        <end position="101"/>
    </location>
</feature>
<evidence type="ECO:0000256" key="1">
    <source>
        <dbReference type="SAM" id="MobiDB-lite"/>
    </source>
</evidence>
<gene>
    <name evidence="2" type="ORF">F2Q70_00043944</name>
</gene>
<name>A0A8S9KIR8_BRACR</name>
<reference evidence="2" key="1">
    <citation type="submission" date="2019-12" db="EMBL/GenBank/DDBJ databases">
        <title>Genome sequencing and annotation of Brassica cretica.</title>
        <authorList>
            <person name="Studholme D.J."/>
            <person name="Sarris P.F."/>
        </authorList>
    </citation>
    <scope>NUCLEOTIDE SEQUENCE</scope>
    <source>
        <strain evidence="2">PFS-102/07</strain>
        <tissue evidence="2">Leaf</tissue>
    </source>
</reference>
<feature type="compositionally biased region" description="Pro residues" evidence="1">
    <location>
        <begin position="102"/>
        <end position="116"/>
    </location>
</feature>